<organism evidence="10 11">
    <name type="scientific">Lasiosphaeria miniovina</name>
    <dbReference type="NCBI Taxonomy" id="1954250"/>
    <lineage>
        <taxon>Eukaryota</taxon>
        <taxon>Fungi</taxon>
        <taxon>Dikarya</taxon>
        <taxon>Ascomycota</taxon>
        <taxon>Pezizomycotina</taxon>
        <taxon>Sordariomycetes</taxon>
        <taxon>Sordariomycetidae</taxon>
        <taxon>Sordariales</taxon>
        <taxon>Lasiosphaeriaceae</taxon>
        <taxon>Lasiosphaeria</taxon>
    </lineage>
</organism>
<dbReference type="GO" id="GO:0022857">
    <property type="term" value="F:transmembrane transporter activity"/>
    <property type="evidence" value="ECO:0007669"/>
    <property type="project" value="InterPro"/>
</dbReference>
<comment type="caution">
    <text evidence="10">The sequence shown here is derived from an EMBL/GenBank/DDBJ whole genome shotgun (WGS) entry which is preliminary data.</text>
</comment>
<evidence type="ECO:0000256" key="5">
    <source>
        <dbReference type="ARBA" id="ARBA00023136"/>
    </source>
</evidence>
<dbReference type="GO" id="GO:0005886">
    <property type="term" value="C:plasma membrane"/>
    <property type="evidence" value="ECO:0007669"/>
    <property type="project" value="TreeGrafter"/>
</dbReference>
<gene>
    <name evidence="10" type="ORF">B0T26DRAFT_647767</name>
</gene>
<feature type="transmembrane region" description="Helical" evidence="8">
    <location>
        <begin position="396"/>
        <end position="415"/>
    </location>
</feature>
<feature type="transmembrane region" description="Helical" evidence="8">
    <location>
        <begin position="193"/>
        <end position="211"/>
    </location>
</feature>
<evidence type="ECO:0000256" key="7">
    <source>
        <dbReference type="SAM" id="MobiDB-lite"/>
    </source>
</evidence>
<dbReference type="InterPro" id="IPR020846">
    <property type="entry name" value="MFS_dom"/>
</dbReference>
<keyword evidence="6" id="KW-0325">Glycoprotein</keyword>
<accession>A0AA40AM96</accession>
<dbReference type="SUPFAM" id="SSF103473">
    <property type="entry name" value="MFS general substrate transporter"/>
    <property type="match status" value="1"/>
</dbReference>
<keyword evidence="3 8" id="KW-0812">Transmembrane</keyword>
<evidence type="ECO:0000313" key="11">
    <source>
        <dbReference type="Proteomes" id="UP001172101"/>
    </source>
</evidence>
<feature type="transmembrane region" description="Helical" evidence="8">
    <location>
        <begin position="134"/>
        <end position="154"/>
    </location>
</feature>
<proteinExistence type="predicted"/>
<sequence>MNTVTDDAKNLDAQDSADLDAHDPADLDAHDPADLDAHDPAGPEPTTPAKFQPTARFWAIIATLCTIGLLSSLENSVVTTALPRIVTELSLGEDYIWVTNSFFLTAWVPPPLSRAQAAVQPLIGQLANLFGRRWVTMVIVACFTLGSGIAGGATNEAMLIAGRSIQGVGAGGINILVDIIVSDLVPLRERGNYIAVVLLVYTIGISLGPWVGGAIIDSTTWRWVFYINLPVGGVALVMIFLFLHVKHDRTQSVGQKLLRIDYIGNAVLVASTVSVLYALTYGGVRLPWSSGQVIAPLVVGLAGFVLFAWYESTYAGEPVVPPELFRNRTSGVIFVATFLNSALLYWGIFFLPVYFQAVLGSSAARAGVQILPSVLFAIPGAIVAVLLLSRYGRYKPIHSVAFAVNTLGLGLFTLFDADTSMAEWVIFQAIGATGSGLVLNTLLPAVQAQVEERHQAATTSAWSFTRSFGSIWGVAIPAAIFNNRFVHLLAEADIDPAVRQLFDGNNHGYENGHADFIWAIQPPEDRDKIIGVYSEALKLIWQVAIAFAGTNLLITFLEKEIPLRTELETEFGMAEVKEEANRTTKAV</sequence>
<evidence type="ECO:0000256" key="4">
    <source>
        <dbReference type="ARBA" id="ARBA00022989"/>
    </source>
</evidence>
<evidence type="ECO:0000256" key="3">
    <source>
        <dbReference type="ARBA" id="ARBA00022692"/>
    </source>
</evidence>
<dbReference type="Gene3D" id="1.20.1250.20">
    <property type="entry name" value="MFS general substrate transporter like domains"/>
    <property type="match status" value="1"/>
</dbReference>
<evidence type="ECO:0000256" key="1">
    <source>
        <dbReference type="ARBA" id="ARBA00004141"/>
    </source>
</evidence>
<dbReference type="PANTHER" id="PTHR23501">
    <property type="entry name" value="MAJOR FACILITATOR SUPERFAMILY"/>
    <property type="match status" value="1"/>
</dbReference>
<dbReference type="GeneID" id="85321204"/>
<dbReference type="RefSeq" id="XP_060297232.1">
    <property type="nucleotide sequence ID" value="XM_060437934.1"/>
</dbReference>
<evidence type="ECO:0000313" key="10">
    <source>
        <dbReference type="EMBL" id="KAK0718439.1"/>
    </source>
</evidence>
<feature type="transmembrane region" description="Helical" evidence="8">
    <location>
        <begin position="421"/>
        <end position="443"/>
    </location>
</feature>
<feature type="transmembrane region" description="Helical" evidence="8">
    <location>
        <begin position="331"/>
        <end position="355"/>
    </location>
</feature>
<evidence type="ECO:0000256" key="6">
    <source>
        <dbReference type="ARBA" id="ARBA00023180"/>
    </source>
</evidence>
<evidence type="ECO:0000256" key="2">
    <source>
        <dbReference type="ARBA" id="ARBA00022448"/>
    </source>
</evidence>
<keyword evidence="4 8" id="KW-1133">Transmembrane helix</keyword>
<keyword evidence="5 8" id="KW-0472">Membrane</keyword>
<dbReference type="AlphaFoldDB" id="A0AA40AM96"/>
<dbReference type="PANTHER" id="PTHR23501:SF187">
    <property type="entry name" value="MAJOR FACILITATOR SUPERFAMILY (MFS) PROFILE DOMAIN-CONTAINING PROTEIN"/>
    <property type="match status" value="1"/>
</dbReference>
<dbReference type="CDD" id="cd17502">
    <property type="entry name" value="MFS_Azr1_MDR_like"/>
    <property type="match status" value="1"/>
</dbReference>
<dbReference type="InterPro" id="IPR011701">
    <property type="entry name" value="MFS"/>
</dbReference>
<feature type="transmembrane region" description="Helical" evidence="8">
    <location>
        <begin position="160"/>
        <end position="181"/>
    </location>
</feature>
<comment type="subcellular location">
    <subcellularLocation>
        <location evidence="1">Membrane</location>
        <topology evidence="1">Multi-pass membrane protein</topology>
    </subcellularLocation>
</comment>
<feature type="transmembrane region" description="Helical" evidence="8">
    <location>
        <begin position="263"/>
        <end position="281"/>
    </location>
</feature>
<reference evidence="10" key="1">
    <citation type="submission" date="2023-06" db="EMBL/GenBank/DDBJ databases">
        <title>Genome-scale phylogeny and comparative genomics of the fungal order Sordariales.</title>
        <authorList>
            <consortium name="Lawrence Berkeley National Laboratory"/>
            <person name="Hensen N."/>
            <person name="Bonometti L."/>
            <person name="Westerberg I."/>
            <person name="Brannstrom I.O."/>
            <person name="Guillou S."/>
            <person name="Cros-Aarteil S."/>
            <person name="Calhoun S."/>
            <person name="Haridas S."/>
            <person name="Kuo A."/>
            <person name="Mondo S."/>
            <person name="Pangilinan J."/>
            <person name="Riley R."/>
            <person name="LaButti K."/>
            <person name="Andreopoulos B."/>
            <person name="Lipzen A."/>
            <person name="Chen C."/>
            <person name="Yanf M."/>
            <person name="Daum C."/>
            <person name="Ng V."/>
            <person name="Clum A."/>
            <person name="Steindorff A."/>
            <person name="Ohm R."/>
            <person name="Martin F."/>
            <person name="Silar P."/>
            <person name="Natvig D."/>
            <person name="Lalanne C."/>
            <person name="Gautier V."/>
            <person name="Ament-velasquez S.L."/>
            <person name="Kruys A."/>
            <person name="Hutchinson M.I."/>
            <person name="Powell A.J."/>
            <person name="Barry K."/>
            <person name="Miller A.N."/>
            <person name="Grigoriev I.V."/>
            <person name="Debuchy R."/>
            <person name="Gladieux P."/>
            <person name="Thoren M.H."/>
            <person name="Johannesson H."/>
        </authorList>
    </citation>
    <scope>NUCLEOTIDE SEQUENCE</scope>
    <source>
        <strain evidence="10">SMH2392-1A</strain>
    </source>
</reference>
<feature type="transmembrane region" description="Helical" evidence="8">
    <location>
        <begin position="223"/>
        <end position="243"/>
    </location>
</feature>
<dbReference type="PROSITE" id="PS50850">
    <property type="entry name" value="MFS"/>
    <property type="match status" value="1"/>
</dbReference>
<dbReference type="EMBL" id="JAUIRO010000004">
    <property type="protein sequence ID" value="KAK0718439.1"/>
    <property type="molecule type" value="Genomic_DNA"/>
</dbReference>
<dbReference type="InterPro" id="IPR036259">
    <property type="entry name" value="MFS_trans_sf"/>
</dbReference>
<feature type="transmembrane region" description="Helical" evidence="8">
    <location>
        <begin position="367"/>
        <end position="389"/>
    </location>
</feature>
<feature type="transmembrane region" description="Helical" evidence="8">
    <location>
        <begin position="293"/>
        <end position="310"/>
    </location>
</feature>
<feature type="region of interest" description="Disordered" evidence="7">
    <location>
        <begin position="1"/>
        <end position="50"/>
    </location>
</feature>
<feature type="compositionally biased region" description="Basic and acidic residues" evidence="7">
    <location>
        <begin position="19"/>
        <end position="41"/>
    </location>
</feature>
<keyword evidence="2" id="KW-0813">Transport</keyword>
<feature type="compositionally biased region" description="Basic and acidic residues" evidence="7">
    <location>
        <begin position="1"/>
        <end position="12"/>
    </location>
</feature>
<name>A0AA40AM96_9PEZI</name>
<dbReference type="Gene3D" id="1.20.1720.10">
    <property type="entry name" value="Multidrug resistance protein D"/>
    <property type="match status" value="1"/>
</dbReference>
<evidence type="ECO:0000259" key="9">
    <source>
        <dbReference type="PROSITE" id="PS50850"/>
    </source>
</evidence>
<evidence type="ECO:0000256" key="8">
    <source>
        <dbReference type="SAM" id="Phobius"/>
    </source>
</evidence>
<dbReference type="Proteomes" id="UP001172101">
    <property type="component" value="Unassembled WGS sequence"/>
</dbReference>
<dbReference type="Pfam" id="PF07690">
    <property type="entry name" value="MFS_1"/>
    <property type="match status" value="1"/>
</dbReference>
<protein>
    <submittedName>
        <fullName evidence="10">Major facilitator superfamily domain-containing protein</fullName>
    </submittedName>
</protein>
<feature type="domain" description="Major facilitator superfamily (MFS) profile" evidence="9">
    <location>
        <begin position="60"/>
        <end position="562"/>
    </location>
</feature>
<keyword evidence="11" id="KW-1185">Reference proteome</keyword>